<dbReference type="EMBL" id="LR796620">
    <property type="protein sequence ID" value="CAB4154544.1"/>
    <property type="molecule type" value="Genomic_DNA"/>
</dbReference>
<gene>
    <name evidence="1" type="ORF">UFOVP642_12</name>
</gene>
<proteinExistence type="predicted"/>
<organism evidence="1">
    <name type="scientific">uncultured Caudovirales phage</name>
    <dbReference type="NCBI Taxonomy" id="2100421"/>
    <lineage>
        <taxon>Viruses</taxon>
        <taxon>Duplodnaviria</taxon>
        <taxon>Heunggongvirae</taxon>
        <taxon>Uroviricota</taxon>
        <taxon>Caudoviricetes</taxon>
        <taxon>Peduoviridae</taxon>
        <taxon>Maltschvirus</taxon>
        <taxon>Maltschvirus maltsch</taxon>
    </lineage>
</organism>
<accession>A0A6J5NGL7</accession>
<evidence type="ECO:0000313" key="1">
    <source>
        <dbReference type="EMBL" id="CAB4154544.1"/>
    </source>
</evidence>
<protein>
    <submittedName>
        <fullName evidence="1">Uncharacterized protein</fullName>
    </submittedName>
</protein>
<sequence length="102" mass="12003">MTRYEYTQEEIASIRETTSGFYKCDPDGVTLLFGRFWVLNAEYELHRHLSDTYTYPIAGWVWYESEELARLALNLPVPPTLEEILEAKQLQLEILKQELGLF</sequence>
<name>A0A6J5NGL7_9CAUD</name>
<reference evidence="1" key="1">
    <citation type="submission" date="2020-04" db="EMBL/GenBank/DDBJ databases">
        <authorList>
            <person name="Chiriac C."/>
            <person name="Salcher M."/>
            <person name="Ghai R."/>
            <person name="Kavagutti S V."/>
        </authorList>
    </citation>
    <scope>NUCLEOTIDE SEQUENCE</scope>
</reference>